<protein>
    <submittedName>
        <fullName evidence="1">Proline racemase</fullName>
    </submittedName>
</protein>
<dbReference type="KEGG" id="cdo:CDOO_00765"/>
<dbReference type="Proteomes" id="UP000029914">
    <property type="component" value="Chromosome"/>
</dbReference>
<accession>A0A097ID05</accession>
<keyword evidence="2" id="KW-1185">Reference proteome</keyword>
<dbReference type="RefSeq" id="WP_038573141.1">
    <property type="nucleotide sequence ID" value="NZ_AQUX01000035.1"/>
</dbReference>
<organism evidence="1 2">
    <name type="scientific">Corynebacterium doosanense CAU 212 = DSM 45436</name>
    <dbReference type="NCBI Taxonomy" id="558173"/>
    <lineage>
        <taxon>Bacteria</taxon>
        <taxon>Bacillati</taxon>
        <taxon>Actinomycetota</taxon>
        <taxon>Actinomycetes</taxon>
        <taxon>Mycobacteriales</taxon>
        <taxon>Corynebacteriaceae</taxon>
        <taxon>Corynebacterium</taxon>
    </lineage>
</organism>
<proteinExistence type="predicted"/>
<dbReference type="HOGENOM" id="CLU_2104893_0_0_11"/>
<gene>
    <name evidence="1" type="ORF">CDOO_00765</name>
</gene>
<dbReference type="AlphaFoldDB" id="A0A097ID05"/>
<sequence>MVNFPAPEKIVRDWIRNRSEAGVVLAQAVTDIIADDAHMTIHINPEGIARAKEWPAAIATYPEGIADFYATQFGPTNDQADYLRKHISTLEVVDAEGNRIGNIIDTAKYRQRKNPDLHA</sequence>
<evidence type="ECO:0000313" key="1">
    <source>
        <dbReference type="EMBL" id="AIT60006.1"/>
    </source>
</evidence>
<dbReference type="OrthoDB" id="4408446at2"/>
<dbReference type="EMBL" id="CP006764">
    <property type="protein sequence ID" value="AIT60006.1"/>
    <property type="molecule type" value="Genomic_DNA"/>
</dbReference>
<dbReference type="eggNOG" id="ENOG5031MKW">
    <property type="taxonomic scope" value="Bacteria"/>
</dbReference>
<reference evidence="1 2" key="1">
    <citation type="submission" date="2013-09" db="EMBL/GenBank/DDBJ databases">
        <title>Complete genome sequence of Corynebacterium doosanense CAU 212(T) (=DSM 45436(T)), isolated from activated sludge.</title>
        <authorList>
            <person name="Schaffert L."/>
            <person name="Albersmeier A."/>
            <person name="Kalinowski J."/>
            <person name="Ruckert C."/>
        </authorList>
    </citation>
    <scope>NUCLEOTIDE SEQUENCE [LARGE SCALE GENOMIC DNA]</scope>
    <source>
        <strain evidence="1 2">CAU 212</strain>
    </source>
</reference>
<name>A0A097ID05_9CORY</name>
<evidence type="ECO:0000313" key="2">
    <source>
        <dbReference type="Proteomes" id="UP000029914"/>
    </source>
</evidence>